<dbReference type="AlphaFoldDB" id="A0A835CRV2"/>
<keyword evidence="10 13" id="KW-1133">Transmembrane helix</keyword>
<dbReference type="InterPro" id="IPR038887">
    <property type="entry name" value="Nus1/NgBR"/>
</dbReference>
<comment type="pathway">
    <text evidence="3">Protein modification; protein glycosylation.</text>
</comment>
<gene>
    <name evidence="14" type="ORF">HCN44_010287</name>
</gene>
<evidence type="ECO:0000256" key="3">
    <source>
        <dbReference type="ARBA" id="ARBA00004922"/>
    </source>
</evidence>
<evidence type="ECO:0000256" key="9">
    <source>
        <dbReference type="ARBA" id="ARBA00022842"/>
    </source>
</evidence>
<dbReference type="GO" id="GO:0045547">
    <property type="term" value="F:ditrans,polycis-polyprenyl diphosphate synthase [(2E,6E)-farnesyl diphosphate specific] activity"/>
    <property type="evidence" value="ECO:0007669"/>
    <property type="project" value="UniProtKB-EC"/>
</dbReference>
<comment type="subcellular location">
    <subcellularLocation>
        <location evidence="2">Endoplasmic reticulum membrane</location>
    </subcellularLocation>
</comment>
<keyword evidence="9" id="KW-0460">Magnesium</keyword>
<name>A0A835CRV2_APHGI</name>
<evidence type="ECO:0000256" key="10">
    <source>
        <dbReference type="ARBA" id="ARBA00022989"/>
    </source>
</evidence>
<keyword evidence="8" id="KW-0256">Endoplasmic reticulum</keyword>
<dbReference type="SUPFAM" id="SSF64005">
    <property type="entry name" value="Undecaprenyl diphosphate synthase"/>
    <property type="match status" value="1"/>
</dbReference>
<evidence type="ECO:0000256" key="8">
    <source>
        <dbReference type="ARBA" id="ARBA00022824"/>
    </source>
</evidence>
<evidence type="ECO:0000313" key="14">
    <source>
        <dbReference type="EMBL" id="KAF7993692.1"/>
    </source>
</evidence>
<evidence type="ECO:0000256" key="4">
    <source>
        <dbReference type="ARBA" id="ARBA00005432"/>
    </source>
</evidence>
<comment type="catalytic activity">
    <reaction evidence="12">
        <text>n isopentenyl diphosphate + (2E,6E)-farnesyl diphosphate = a di-trans,poly-cis-polyprenyl diphosphate + n diphosphate</text>
        <dbReference type="Rhea" id="RHEA:53008"/>
        <dbReference type="Rhea" id="RHEA-COMP:19494"/>
        <dbReference type="ChEBI" id="CHEBI:33019"/>
        <dbReference type="ChEBI" id="CHEBI:128769"/>
        <dbReference type="ChEBI" id="CHEBI:136960"/>
        <dbReference type="ChEBI" id="CHEBI:175763"/>
        <dbReference type="EC" id="2.5.1.87"/>
    </reaction>
</comment>
<dbReference type="OrthoDB" id="19639at2759"/>
<comment type="caution">
    <text evidence="14">The sequence shown here is derived from an EMBL/GenBank/DDBJ whole genome shotgun (WGS) entry which is preliminary data.</text>
</comment>
<proteinExistence type="inferred from homology"/>
<feature type="transmembrane region" description="Helical" evidence="13">
    <location>
        <begin position="7"/>
        <end position="29"/>
    </location>
</feature>
<dbReference type="Proteomes" id="UP000639338">
    <property type="component" value="Unassembled WGS sequence"/>
</dbReference>
<dbReference type="InterPro" id="IPR036424">
    <property type="entry name" value="UPP_synth-like_sf"/>
</dbReference>
<evidence type="ECO:0000256" key="5">
    <source>
        <dbReference type="ARBA" id="ARBA00012596"/>
    </source>
</evidence>
<comment type="similarity">
    <text evidence="4">Belongs to the UPP synthase family.</text>
</comment>
<comment type="cofactor">
    <cofactor evidence="1">
        <name>Mg(2+)</name>
        <dbReference type="ChEBI" id="CHEBI:18420"/>
    </cofactor>
</comment>
<evidence type="ECO:0000256" key="11">
    <source>
        <dbReference type="ARBA" id="ARBA00023136"/>
    </source>
</evidence>
<accession>A0A835CRV2</accession>
<evidence type="ECO:0000313" key="15">
    <source>
        <dbReference type="Proteomes" id="UP000639338"/>
    </source>
</evidence>
<evidence type="ECO:0000256" key="6">
    <source>
        <dbReference type="ARBA" id="ARBA00022679"/>
    </source>
</evidence>
<dbReference type="GO" id="GO:0005789">
    <property type="term" value="C:endoplasmic reticulum membrane"/>
    <property type="evidence" value="ECO:0007669"/>
    <property type="project" value="UniProtKB-SubCell"/>
</dbReference>
<keyword evidence="7 13" id="KW-0812">Transmembrane</keyword>
<dbReference type="EMBL" id="JACMRX010000003">
    <property type="protein sequence ID" value="KAF7993692.1"/>
    <property type="molecule type" value="Genomic_DNA"/>
</dbReference>
<protein>
    <recommendedName>
        <fullName evidence="5">ditrans,polycis-polyprenyl diphosphate synthase [(2E,6E)-farnesyldiphosphate specific]</fullName>
        <ecNumber evidence="5">2.5.1.87</ecNumber>
    </recommendedName>
</protein>
<sequence length="251" mass="28757">MSTLLRPVLSIIHIIYTIYILIKTQWFYLNNEIIRLINPKSLKLNECILNECDTSGLKKLPGHLIVVIGSENVSFVDIIKIIGWTVALGIPHVSFYDQDGVIKKQSNEFKKEYQKSKPDSYPKITWDFDKLNNNKNETNSYKSTTKIHFLCYKDGKGNIVNLTKDIAQAVTLGVLKHEEIDSNLINEKLSYNFPEPDLAIVFGNTFSTFGLLPWHIRLTAFFHLPTHHNIPPKSFINVLAKYGGCEQRYGK</sequence>
<dbReference type="EC" id="2.5.1.87" evidence="5"/>
<evidence type="ECO:0000256" key="2">
    <source>
        <dbReference type="ARBA" id="ARBA00004586"/>
    </source>
</evidence>
<reference evidence="14 15" key="1">
    <citation type="submission" date="2020-08" db="EMBL/GenBank/DDBJ databases">
        <title>Aphidius gifuensis genome sequencing and assembly.</title>
        <authorList>
            <person name="Du Z."/>
        </authorList>
    </citation>
    <scope>NUCLEOTIDE SEQUENCE [LARGE SCALE GENOMIC DNA]</scope>
    <source>
        <strain evidence="14">YNYX2018</strain>
        <tissue evidence="14">Adults</tissue>
    </source>
</reference>
<keyword evidence="6" id="KW-0808">Transferase</keyword>
<dbReference type="UniPathway" id="UPA00378"/>
<dbReference type="Gene3D" id="3.40.1180.10">
    <property type="entry name" value="Decaprenyl diphosphate synthase-like"/>
    <property type="match status" value="1"/>
</dbReference>
<evidence type="ECO:0000256" key="13">
    <source>
        <dbReference type="SAM" id="Phobius"/>
    </source>
</evidence>
<dbReference type="PANTHER" id="PTHR21528:SF0">
    <property type="entry name" value="DEHYDRODOLICHYL DIPHOSPHATE SYNTHASE COMPLEX SUBUNIT NUS1"/>
    <property type="match status" value="1"/>
</dbReference>
<evidence type="ECO:0000256" key="12">
    <source>
        <dbReference type="ARBA" id="ARBA00047353"/>
    </source>
</evidence>
<evidence type="ECO:0000256" key="1">
    <source>
        <dbReference type="ARBA" id="ARBA00001946"/>
    </source>
</evidence>
<dbReference type="GO" id="GO:1904423">
    <property type="term" value="C:dehydrodolichyl diphosphate synthase complex"/>
    <property type="evidence" value="ECO:0007669"/>
    <property type="project" value="InterPro"/>
</dbReference>
<organism evidence="14 15">
    <name type="scientific">Aphidius gifuensis</name>
    <name type="common">Parasitoid wasp</name>
    <dbReference type="NCBI Taxonomy" id="684658"/>
    <lineage>
        <taxon>Eukaryota</taxon>
        <taxon>Metazoa</taxon>
        <taxon>Ecdysozoa</taxon>
        <taxon>Arthropoda</taxon>
        <taxon>Hexapoda</taxon>
        <taxon>Insecta</taxon>
        <taxon>Pterygota</taxon>
        <taxon>Neoptera</taxon>
        <taxon>Endopterygota</taxon>
        <taxon>Hymenoptera</taxon>
        <taxon>Apocrita</taxon>
        <taxon>Ichneumonoidea</taxon>
        <taxon>Braconidae</taxon>
        <taxon>Aphidiinae</taxon>
        <taxon>Aphidius</taxon>
    </lineage>
</organism>
<evidence type="ECO:0000256" key="7">
    <source>
        <dbReference type="ARBA" id="ARBA00022692"/>
    </source>
</evidence>
<keyword evidence="11 13" id="KW-0472">Membrane</keyword>
<keyword evidence="15" id="KW-1185">Reference proteome</keyword>
<dbReference type="PANTHER" id="PTHR21528">
    <property type="entry name" value="DEHYDRODOLICHYL DIPHOSPHATE SYNTHASE COMPLEX SUBUNIT NUS1"/>
    <property type="match status" value="1"/>
</dbReference>